<dbReference type="Gene3D" id="2.60.40.10">
    <property type="entry name" value="Immunoglobulins"/>
    <property type="match status" value="3"/>
</dbReference>
<evidence type="ECO:0000256" key="1">
    <source>
        <dbReference type="ARBA" id="ARBA00022737"/>
    </source>
</evidence>
<dbReference type="Proteomes" id="UP000828390">
    <property type="component" value="Unassembled WGS sequence"/>
</dbReference>
<evidence type="ECO:0000313" key="6">
    <source>
        <dbReference type="Proteomes" id="UP000828390"/>
    </source>
</evidence>
<evidence type="ECO:0000256" key="2">
    <source>
        <dbReference type="ARBA" id="ARBA00023157"/>
    </source>
</evidence>
<keyword evidence="1" id="KW-0677">Repeat</keyword>
<feature type="domain" description="Fibronectin type-III" evidence="4">
    <location>
        <begin position="143"/>
        <end position="245"/>
    </location>
</feature>
<dbReference type="SUPFAM" id="SSF49265">
    <property type="entry name" value="Fibronectin type III"/>
    <property type="match status" value="2"/>
</dbReference>
<protein>
    <recommendedName>
        <fullName evidence="4">Fibronectin type-III domain-containing protein</fullName>
    </recommendedName>
</protein>
<feature type="domain" description="Fibronectin type-III" evidence="4">
    <location>
        <begin position="38"/>
        <end position="139"/>
    </location>
</feature>
<dbReference type="InterPro" id="IPR051622">
    <property type="entry name" value="R-tyr_protein_phosphatases"/>
</dbReference>
<sequence length="404" mass="44720">MTENIFPFWRNDISVRATNNIGAGNFSDVLVVQTHESTPSGMSTTNSSSVHARNATIQWMDPCYVNGILTRFYVELLNSSSVDFINETWVSTFATNASIHEHFCNDLLPFRNNSVRVKAATHAGNGTYDISLNFTSKIDVPIAPSELRQGKIESSAVRIHWNSTIQFTGPTKYIISVTDVSNNSQLKSYVTNEGWWIDQLATYADLFDLDAYWNYSIAVTAETSYGTQGPLRSESSTIIVQTAESVPGRLQSLIAVSEQDVTKPPMLYVKWQAPKDRDLNGILVRYEIYCSNGNQQINVTASTLNHTIPIYIDNKSNLTVEVRAATSVGHGESFSVTVEVKPGAPEEPPETPSNPLTKKDHVTVADDKQMIAVQLSKTFLCNNKTGTLVHWRIIIAQESNATGE</sequence>
<dbReference type="AlphaFoldDB" id="A0A9D4NMK9"/>
<reference evidence="5" key="1">
    <citation type="journal article" date="2019" name="bioRxiv">
        <title>The Genome of the Zebra Mussel, Dreissena polymorpha: A Resource for Invasive Species Research.</title>
        <authorList>
            <person name="McCartney M.A."/>
            <person name="Auch B."/>
            <person name="Kono T."/>
            <person name="Mallez S."/>
            <person name="Zhang Y."/>
            <person name="Obille A."/>
            <person name="Becker A."/>
            <person name="Abrahante J.E."/>
            <person name="Garbe J."/>
            <person name="Badalamenti J.P."/>
            <person name="Herman A."/>
            <person name="Mangelson H."/>
            <person name="Liachko I."/>
            <person name="Sullivan S."/>
            <person name="Sone E.D."/>
            <person name="Koren S."/>
            <person name="Silverstein K.A.T."/>
            <person name="Beckman K.B."/>
            <person name="Gohl D.M."/>
        </authorList>
    </citation>
    <scope>NUCLEOTIDE SEQUENCE</scope>
    <source>
        <strain evidence="5">Duluth1</strain>
        <tissue evidence="5">Whole animal</tissue>
    </source>
</reference>
<feature type="domain" description="Fibronectin type-III" evidence="4">
    <location>
        <begin position="246"/>
        <end position="347"/>
    </location>
</feature>
<evidence type="ECO:0000259" key="4">
    <source>
        <dbReference type="PROSITE" id="PS50853"/>
    </source>
</evidence>
<dbReference type="SMART" id="SM00060">
    <property type="entry name" value="FN3"/>
    <property type="match status" value="3"/>
</dbReference>
<keyword evidence="6" id="KW-1185">Reference proteome</keyword>
<dbReference type="EMBL" id="JAIWYP010000001">
    <property type="protein sequence ID" value="KAH3896299.1"/>
    <property type="molecule type" value="Genomic_DNA"/>
</dbReference>
<dbReference type="PROSITE" id="PS50853">
    <property type="entry name" value="FN3"/>
    <property type="match status" value="3"/>
</dbReference>
<feature type="region of interest" description="Disordered" evidence="3">
    <location>
        <begin position="339"/>
        <end position="359"/>
    </location>
</feature>
<keyword evidence="2" id="KW-1015">Disulfide bond</keyword>
<comment type="caution">
    <text evidence="5">The sequence shown here is derived from an EMBL/GenBank/DDBJ whole genome shotgun (WGS) entry which is preliminary data.</text>
</comment>
<gene>
    <name evidence="5" type="ORF">DPMN_020475</name>
</gene>
<name>A0A9D4NMK9_DREPO</name>
<organism evidence="5 6">
    <name type="scientific">Dreissena polymorpha</name>
    <name type="common">Zebra mussel</name>
    <name type="synonym">Mytilus polymorpha</name>
    <dbReference type="NCBI Taxonomy" id="45954"/>
    <lineage>
        <taxon>Eukaryota</taxon>
        <taxon>Metazoa</taxon>
        <taxon>Spiralia</taxon>
        <taxon>Lophotrochozoa</taxon>
        <taxon>Mollusca</taxon>
        <taxon>Bivalvia</taxon>
        <taxon>Autobranchia</taxon>
        <taxon>Heteroconchia</taxon>
        <taxon>Euheterodonta</taxon>
        <taxon>Imparidentia</taxon>
        <taxon>Neoheterodontei</taxon>
        <taxon>Myida</taxon>
        <taxon>Dreissenoidea</taxon>
        <taxon>Dreissenidae</taxon>
        <taxon>Dreissena</taxon>
    </lineage>
</organism>
<dbReference type="PANTHER" id="PTHR24051:SF9">
    <property type="entry name" value="FIBRONECTIN TYPE-III DOMAIN-CONTAINING PROTEIN"/>
    <property type="match status" value="1"/>
</dbReference>
<proteinExistence type="predicted"/>
<evidence type="ECO:0000313" key="5">
    <source>
        <dbReference type="EMBL" id="KAH3896299.1"/>
    </source>
</evidence>
<evidence type="ECO:0000256" key="3">
    <source>
        <dbReference type="SAM" id="MobiDB-lite"/>
    </source>
</evidence>
<dbReference type="InterPro" id="IPR003961">
    <property type="entry name" value="FN3_dom"/>
</dbReference>
<dbReference type="InterPro" id="IPR013783">
    <property type="entry name" value="Ig-like_fold"/>
</dbReference>
<dbReference type="PANTHER" id="PTHR24051">
    <property type="entry name" value="SUSHI DOMAIN-CONTAINING PROTEIN 1"/>
    <property type="match status" value="1"/>
</dbReference>
<dbReference type="CDD" id="cd00063">
    <property type="entry name" value="FN3"/>
    <property type="match status" value="1"/>
</dbReference>
<reference evidence="5" key="2">
    <citation type="submission" date="2020-11" db="EMBL/GenBank/DDBJ databases">
        <authorList>
            <person name="McCartney M.A."/>
            <person name="Auch B."/>
            <person name="Kono T."/>
            <person name="Mallez S."/>
            <person name="Becker A."/>
            <person name="Gohl D.M."/>
            <person name="Silverstein K.A.T."/>
            <person name="Koren S."/>
            <person name="Bechman K.B."/>
            <person name="Herman A."/>
            <person name="Abrahante J.E."/>
            <person name="Garbe J."/>
        </authorList>
    </citation>
    <scope>NUCLEOTIDE SEQUENCE</scope>
    <source>
        <strain evidence="5">Duluth1</strain>
        <tissue evidence="5">Whole animal</tissue>
    </source>
</reference>
<accession>A0A9D4NMK9</accession>
<dbReference type="InterPro" id="IPR036116">
    <property type="entry name" value="FN3_sf"/>
</dbReference>